<feature type="compositionally biased region" description="Low complexity" evidence="13">
    <location>
        <begin position="302"/>
        <end position="316"/>
    </location>
</feature>
<keyword evidence="11 12" id="KW-0119">Carbohydrate metabolism</keyword>
<feature type="binding site" evidence="12">
    <location>
        <begin position="220"/>
        <end position="225"/>
    </location>
    <ligand>
        <name>ATP</name>
        <dbReference type="ChEBI" id="CHEBI:30616"/>
    </ligand>
</feature>
<feature type="binding site" evidence="12">
    <location>
        <position position="288"/>
    </location>
    <ligand>
        <name>K(+)</name>
        <dbReference type="ChEBI" id="CHEBI:29103"/>
    </ligand>
</feature>
<dbReference type="UniPathway" id="UPA00916">
    <property type="reaction ID" value="UER00889"/>
</dbReference>
<comment type="catalytic activity">
    <reaction evidence="12">
        <text>D-ribose + ATP = D-ribose 5-phosphate + ADP + H(+)</text>
        <dbReference type="Rhea" id="RHEA:13697"/>
        <dbReference type="ChEBI" id="CHEBI:15378"/>
        <dbReference type="ChEBI" id="CHEBI:30616"/>
        <dbReference type="ChEBI" id="CHEBI:47013"/>
        <dbReference type="ChEBI" id="CHEBI:78346"/>
        <dbReference type="ChEBI" id="CHEBI:456216"/>
        <dbReference type="EC" id="2.7.1.15"/>
    </reaction>
</comment>
<evidence type="ECO:0000259" key="14">
    <source>
        <dbReference type="Pfam" id="PF00294"/>
    </source>
</evidence>
<dbReference type="Proteomes" id="UP000295172">
    <property type="component" value="Unassembled WGS sequence"/>
</dbReference>
<feature type="binding site" evidence="12">
    <location>
        <position position="184"/>
    </location>
    <ligand>
        <name>ATP</name>
        <dbReference type="ChEBI" id="CHEBI:30616"/>
    </ligand>
</feature>
<evidence type="ECO:0000256" key="6">
    <source>
        <dbReference type="ARBA" id="ARBA00022741"/>
    </source>
</evidence>
<keyword evidence="7 12" id="KW-0418">Kinase</keyword>
<accession>A0A4V2YH20</accession>
<evidence type="ECO:0000256" key="11">
    <source>
        <dbReference type="ARBA" id="ARBA00023277"/>
    </source>
</evidence>
<dbReference type="InterPro" id="IPR002139">
    <property type="entry name" value="Ribo/fructo_kinase"/>
</dbReference>
<dbReference type="GO" id="GO:0005524">
    <property type="term" value="F:ATP binding"/>
    <property type="evidence" value="ECO:0007669"/>
    <property type="project" value="UniProtKB-UniRule"/>
</dbReference>
<dbReference type="EC" id="2.7.1.15" evidence="2 12"/>
<evidence type="ECO:0000256" key="5">
    <source>
        <dbReference type="ARBA" id="ARBA00022723"/>
    </source>
</evidence>
<dbReference type="GO" id="GO:0046872">
    <property type="term" value="F:metal ion binding"/>
    <property type="evidence" value="ECO:0007669"/>
    <property type="project" value="UniProtKB-KW"/>
</dbReference>
<evidence type="ECO:0000256" key="2">
    <source>
        <dbReference type="ARBA" id="ARBA00012035"/>
    </source>
</evidence>
<dbReference type="InterPro" id="IPR011611">
    <property type="entry name" value="PfkB_dom"/>
</dbReference>
<dbReference type="CDD" id="cd01174">
    <property type="entry name" value="ribokinase"/>
    <property type="match status" value="1"/>
</dbReference>
<evidence type="ECO:0000256" key="9">
    <source>
        <dbReference type="ARBA" id="ARBA00022842"/>
    </source>
</evidence>
<feature type="binding site" evidence="12">
    <location>
        <position position="249"/>
    </location>
    <ligand>
        <name>K(+)</name>
        <dbReference type="ChEBI" id="CHEBI:29103"/>
    </ligand>
</feature>
<comment type="caution">
    <text evidence="15">The sequence shown here is derived from an EMBL/GenBank/DDBJ whole genome shotgun (WGS) entry which is preliminary data.</text>
</comment>
<evidence type="ECO:0000256" key="3">
    <source>
        <dbReference type="ARBA" id="ARBA00016943"/>
    </source>
</evidence>
<dbReference type="PANTHER" id="PTHR10584:SF166">
    <property type="entry name" value="RIBOKINASE"/>
    <property type="match status" value="1"/>
</dbReference>
<evidence type="ECO:0000256" key="1">
    <source>
        <dbReference type="ARBA" id="ARBA00005380"/>
    </source>
</evidence>
<keyword evidence="10 12" id="KW-0630">Potassium</keyword>
<feature type="binding site" evidence="12">
    <location>
        <position position="140"/>
    </location>
    <ligand>
        <name>substrate</name>
    </ligand>
</feature>
<gene>
    <name evidence="12" type="primary">rbsK</name>
    <name evidence="15" type="ORF">E1218_04950</name>
</gene>
<comment type="cofactor">
    <cofactor evidence="12">
        <name>Mg(2+)</name>
        <dbReference type="ChEBI" id="CHEBI:18420"/>
    </cofactor>
    <text evidence="12">Requires a divalent cation, most likely magnesium in vivo, as an electrophilic catalyst to aid phosphoryl group transfer. It is the chelate of the metal and the nucleotide that is the actual substrate.</text>
</comment>
<feature type="binding site" evidence="12">
    <location>
        <begin position="12"/>
        <end position="14"/>
    </location>
    <ligand>
        <name>substrate</name>
    </ligand>
</feature>
<keyword evidence="9 12" id="KW-0460">Magnesium</keyword>
<keyword evidence="8 12" id="KW-0067">ATP-binding</keyword>
<feature type="binding site" evidence="12">
    <location>
        <position position="253"/>
    </location>
    <ligand>
        <name>substrate</name>
    </ligand>
</feature>
<evidence type="ECO:0000256" key="8">
    <source>
        <dbReference type="ARBA" id="ARBA00022840"/>
    </source>
</evidence>
<feature type="binding site" evidence="12">
    <location>
        <begin position="39"/>
        <end position="43"/>
    </location>
    <ligand>
        <name>substrate</name>
    </ligand>
</feature>
<dbReference type="GO" id="GO:0005829">
    <property type="term" value="C:cytosol"/>
    <property type="evidence" value="ECO:0007669"/>
    <property type="project" value="TreeGrafter"/>
</dbReference>
<comment type="function">
    <text evidence="12">Catalyzes the phosphorylation of ribose at O-5 in a reaction requiring ATP and magnesium. The resulting D-ribose-5-phosphate can then be used either for sythesis of nucleotides, histidine, and tryptophan, or as a component of the pentose phosphate pathway.</text>
</comment>
<comment type="similarity">
    <text evidence="1">Belongs to the carbohydrate kinase pfkB family.</text>
</comment>
<dbReference type="GO" id="GO:0004747">
    <property type="term" value="F:ribokinase activity"/>
    <property type="evidence" value="ECO:0007669"/>
    <property type="project" value="UniProtKB-UniRule"/>
</dbReference>
<feature type="binding site" evidence="12">
    <location>
        <position position="247"/>
    </location>
    <ligand>
        <name>K(+)</name>
        <dbReference type="ChEBI" id="CHEBI:29103"/>
    </ligand>
</feature>
<dbReference type="AlphaFoldDB" id="A0A4V2YH20"/>
<dbReference type="InterPro" id="IPR029056">
    <property type="entry name" value="Ribokinase-like"/>
</dbReference>
<sequence length="326" mass="33459">MKHEVVVVGSANLDAICRVDPPPQPGQTVIGSGSLAGGGKGANQACALASFGVSTTLLARVGSDLAGVQVIDGISDHGVDVEMVMPDPDEPTGIAFVSILPDGDNTVVVAPGANLTLSRTVVQLAFEDIEDTAMVLCQCEVPIDAVSAAFSEAEKVGAAKVLNAAPVVDGVERVLGQADHVIMNQSEFLEISDEVTADLESLRRAHRRFPFHGGQALIVTLGGDGVLVSHDGKATHIAAPKLENIVDTTGAGDTFCAGFAAAILAGQSPEEAARVGTSVGAAATQVYGARVDASVVADFEKAMASQPPRQSSAPASWHYDEEEDQL</sequence>
<feature type="binding site" evidence="12">
    <location>
        <position position="286"/>
    </location>
    <ligand>
        <name>K(+)</name>
        <dbReference type="ChEBI" id="CHEBI:29103"/>
    </ligand>
</feature>
<feature type="binding site" evidence="12">
    <location>
        <position position="283"/>
    </location>
    <ligand>
        <name>K(+)</name>
        <dbReference type="ChEBI" id="CHEBI:29103"/>
    </ligand>
</feature>
<dbReference type="PROSITE" id="PS00584">
    <property type="entry name" value="PFKB_KINASES_2"/>
    <property type="match status" value="1"/>
</dbReference>
<dbReference type="GO" id="GO:0019303">
    <property type="term" value="P:D-ribose catabolic process"/>
    <property type="evidence" value="ECO:0007669"/>
    <property type="project" value="UniProtKB-UniRule"/>
</dbReference>
<dbReference type="InterPro" id="IPR002173">
    <property type="entry name" value="Carboh/pur_kinase_PfkB_CS"/>
</dbReference>
<feature type="binding site" evidence="12">
    <location>
        <begin position="252"/>
        <end position="253"/>
    </location>
    <ligand>
        <name>ATP</name>
        <dbReference type="ChEBI" id="CHEBI:30616"/>
    </ligand>
</feature>
<comment type="similarity">
    <text evidence="12">Belongs to the carbohydrate kinase PfkB family. Ribokinase subfamily.</text>
</comment>
<evidence type="ECO:0000256" key="12">
    <source>
        <dbReference type="HAMAP-Rule" id="MF_01987"/>
    </source>
</evidence>
<keyword evidence="6 12" id="KW-0547">Nucleotide-binding</keyword>
<dbReference type="Gene3D" id="3.40.1190.20">
    <property type="match status" value="1"/>
</dbReference>
<organism evidence="15 16">
    <name type="scientific">Kribbella turkmenica</name>
    <dbReference type="NCBI Taxonomy" id="2530375"/>
    <lineage>
        <taxon>Bacteria</taxon>
        <taxon>Bacillati</taxon>
        <taxon>Actinomycetota</taxon>
        <taxon>Actinomycetes</taxon>
        <taxon>Propionibacteriales</taxon>
        <taxon>Kribbellaceae</taxon>
        <taxon>Kribbella</taxon>
    </lineage>
</organism>
<comment type="activity regulation">
    <text evidence="12">Activated by a monovalent cation that binds near, but not in, the active site. The most likely occupant of the site in vivo is potassium. Ion binding induces a conformational change that may alter substrate affinity.</text>
</comment>
<comment type="subunit">
    <text evidence="12">Homodimer.</text>
</comment>
<evidence type="ECO:0000256" key="13">
    <source>
        <dbReference type="SAM" id="MobiDB-lite"/>
    </source>
</evidence>
<dbReference type="OrthoDB" id="7946249at2"/>
<comment type="caution">
    <text evidence="12">Lacks conserved residue(s) required for the propagation of feature annotation.</text>
</comment>
<proteinExistence type="inferred from homology"/>
<dbReference type="HAMAP" id="MF_01987">
    <property type="entry name" value="Ribokinase"/>
    <property type="match status" value="1"/>
</dbReference>
<dbReference type="Pfam" id="PF00294">
    <property type="entry name" value="PfkB"/>
    <property type="match status" value="1"/>
</dbReference>
<feature type="domain" description="Carbohydrate kinase PfkB" evidence="14">
    <location>
        <begin position="3"/>
        <end position="291"/>
    </location>
</feature>
<feature type="active site" description="Proton acceptor" evidence="12">
    <location>
        <position position="253"/>
    </location>
</feature>
<dbReference type="PRINTS" id="PR00990">
    <property type="entry name" value="RIBOKINASE"/>
</dbReference>
<dbReference type="EMBL" id="SMKR01000013">
    <property type="protein sequence ID" value="TDD29217.1"/>
    <property type="molecule type" value="Genomic_DNA"/>
</dbReference>
<comment type="pathway">
    <text evidence="12">Carbohydrate metabolism; D-ribose degradation; D-ribose 5-phosphate from beta-D-ribopyranose: step 2/2.</text>
</comment>
<dbReference type="RefSeq" id="WP_132316691.1">
    <property type="nucleotide sequence ID" value="NZ_SMKR01000013.1"/>
</dbReference>
<evidence type="ECO:0000256" key="4">
    <source>
        <dbReference type="ARBA" id="ARBA00022679"/>
    </source>
</evidence>
<evidence type="ECO:0000256" key="10">
    <source>
        <dbReference type="ARBA" id="ARBA00022958"/>
    </source>
</evidence>
<keyword evidence="4 12" id="KW-0808">Transferase</keyword>
<dbReference type="SUPFAM" id="SSF53613">
    <property type="entry name" value="Ribokinase-like"/>
    <property type="match status" value="1"/>
</dbReference>
<dbReference type="PANTHER" id="PTHR10584">
    <property type="entry name" value="SUGAR KINASE"/>
    <property type="match status" value="1"/>
</dbReference>
<keyword evidence="16" id="KW-1185">Reference proteome</keyword>
<dbReference type="InterPro" id="IPR011877">
    <property type="entry name" value="Ribokinase"/>
</dbReference>
<comment type="subcellular location">
    <subcellularLocation>
        <location evidence="12">Cytoplasm</location>
    </subcellularLocation>
</comment>
<evidence type="ECO:0000313" key="15">
    <source>
        <dbReference type="EMBL" id="TDD29217.1"/>
    </source>
</evidence>
<keyword evidence="12" id="KW-0963">Cytoplasm</keyword>
<evidence type="ECO:0000313" key="16">
    <source>
        <dbReference type="Proteomes" id="UP000295172"/>
    </source>
</evidence>
<name>A0A4V2YH20_9ACTN</name>
<evidence type="ECO:0000256" key="7">
    <source>
        <dbReference type="ARBA" id="ARBA00022777"/>
    </source>
</evidence>
<dbReference type="PROSITE" id="PS00583">
    <property type="entry name" value="PFKB_KINASES_1"/>
    <property type="match status" value="1"/>
</dbReference>
<reference evidence="15 16" key="1">
    <citation type="submission" date="2019-02" db="EMBL/GenBank/DDBJ databases">
        <title>Draft genome sequences of novel Actinobacteria.</title>
        <authorList>
            <person name="Sahin N."/>
            <person name="Ay H."/>
            <person name="Saygin H."/>
        </authorList>
    </citation>
    <scope>NUCLEOTIDE SEQUENCE [LARGE SCALE GENOMIC DNA]</scope>
    <source>
        <strain evidence="15 16">16K104</strain>
    </source>
</reference>
<feature type="region of interest" description="Disordered" evidence="13">
    <location>
        <begin position="302"/>
        <end position="326"/>
    </location>
</feature>
<keyword evidence="5 12" id="KW-0479">Metal-binding</keyword>
<protein>
    <recommendedName>
        <fullName evidence="3 12">Ribokinase</fullName>
        <shortName evidence="12">RK</shortName>
        <ecNumber evidence="2 12">2.7.1.15</ecNumber>
    </recommendedName>
</protein>